<dbReference type="OrthoDB" id="2441056at2759"/>
<evidence type="ECO:0000259" key="1">
    <source>
        <dbReference type="Pfam" id="PF07714"/>
    </source>
</evidence>
<comment type="caution">
    <text evidence="2">The sequence shown here is derived from an EMBL/GenBank/DDBJ whole genome shotgun (WGS) entry which is preliminary data.</text>
</comment>
<feature type="domain" description="Serine-threonine/tyrosine-protein kinase catalytic" evidence="1">
    <location>
        <begin position="10"/>
        <end position="79"/>
    </location>
</feature>
<organism evidence="2 3">
    <name type="scientific">Diversispora epigaea</name>
    <dbReference type="NCBI Taxonomy" id="1348612"/>
    <lineage>
        <taxon>Eukaryota</taxon>
        <taxon>Fungi</taxon>
        <taxon>Fungi incertae sedis</taxon>
        <taxon>Mucoromycota</taxon>
        <taxon>Glomeromycotina</taxon>
        <taxon>Glomeromycetes</taxon>
        <taxon>Diversisporales</taxon>
        <taxon>Diversisporaceae</taxon>
        <taxon>Diversispora</taxon>
    </lineage>
</organism>
<dbReference type="InterPro" id="IPR011009">
    <property type="entry name" value="Kinase-like_dom_sf"/>
</dbReference>
<keyword evidence="3" id="KW-1185">Reference proteome</keyword>
<dbReference type="Gene3D" id="1.10.510.10">
    <property type="entry name" value="Transferase(Phosphotransferase) domain 1"/>
    <property type="match status" value="1"/>
</dbReference>
<protein>
    <recommendedName>
        <fullName evidence="1">Serine-threonine/tyrosine-protein kinase catalytic domain-containing protein</fullName>
    </recommendedName>
</protein>
<dbReference type="GO" id="GO:0004672">
    <property type="term" value="F:protein kinase activity"/>
    <property type="evidence" value="ECO:0007669"/>
    <property type="project" value="InterPro"/>
</dbReference>
<accession>A0A397JJP2</accession>
<dbReference type="SUPFAM" id="SSF56112">
    <property type="entry name" value="Protein kinase-like (PK-like)"/>
    <property type="match status" value="1"/>
</dbReference>
<evidence type="ECO:0000313" key="2">
    <source>
        <dbReference type="EMBL" id="RHZ84730.1"/>
    </source>
</evidence>
<sequence>MAEKCFGFYKSNQVALKKLKKSQQINSEFLEELMVNFHCQDKYLPIFGITQDLKTKEYAIVLRYMKNGNLLDFLQKNKKLP</sequence>
<dbReference type="AlphaFoldDB" id="A0A397JJP2"/>
<reference evidence="2 3" key="1">
    <citation type="submission" date="2018-08" db="EMBL/GenBank/DDBJ databases">
        <title>Genome and evolution of the arbuscular mycorrhizal fungus Diversispora epigaea (formerly Glomus versiforme) and its bacterial endosymbionts.</title>
        <authorList>
            <person name="Sun X."/>
            <person name="Fei Z."/>
            <person name="Harrison M."/>
        </authorList>
    </citation>
    <scope>NUCLEOTIDE SEQUENCE [LARGE SCALE GENOMIC DNA]</scope>
    <source>
        <strain evidence="2 3">IT104</strain>
    </source>
</reference>
<evidence type="ECO:0000313" key="3">
    <source>
        <dbReference type="Proteomes" id="UP000266861"/>
    </source>
</evidence>
<dbReference type="Pfam" id="PF07714">
    <property type="entry name" value="PK_Tyr_Ser-Thr"/>
    <property type="match status" value="1"/>
</dbReference>
<name>A0A397JJP2_9GLOM</name>
<dbReference type="Proteomes" id="UP000266861">
    <property type="component" value="Unassembled WGS sequence"/>
</dbReference>
<gene>
    <name evidence="2" type="ORF">Glove_78g123</name>
</gene>
<proteinExistence type="predicted"/>
<dbReference type="InterPro" id="IPR001245">
    <property type="entry name" value="Ser-Thr/Tyr_kinase_cat_dom"/>
</dbReference>
<dbReference type="EMBL" id="PQFF01000074">
    <property type="protein sequence ID" value="RHZ84730.1"/>
    <property type="molecule type" value="Genomic_DNA"/>
</dbReference>